<organism evidence="1 2">
    <name type="scientific">Bifidobacterium tissieri</name>
    <dbReference type="NCBI Taxonomy" id="1630162"/>
    <lineage>
        <taxon>Bacteria</taxon>
        <taxon>Bacillati</taxon>
        <taxon>Actinomycetota</taxon>
        <taxon>Actinomycetes</taxon>
        <taxon>Bifidobacteriales</taxon>
        <taxon>Bifidobacteriaceae</taxon>
        <taxon>Bifidobacterium</taxon>
    </lineage>
</organism>
<evidence type="ECO:0000313" key="2">
    <source>
        <dbReference type="Proteomes" id="UP000412028"/>
    </source>
</evidence>
<dbReference type="OrthoDB" id="3233632at2"/>
<comment type="caution">
    <text evidence="1">The sequence shown here is derived from an EMBL/GenBank/DDBJ whole genome shotgun (WGS) entry which is preliminary data.</text>
</comment>
<reference evidence="1 2" key="1">
    <citation type="journal article" date="2019" name="Syst. Appl. Microbiol.">
        <title>Characterization of Bifidobacterium species in feaces of the Egyptian fruit bat: Description of B. vespertilionis sp. nov. and B. rousetti sp. nov.</title>
        <authorList>
            <person name="Modesto M."/>
            <person name="Satti M."/>
            <person name="Watanabe K."/>
            <person name="Puglisi E."/>
            <person name="Morelli L."/>
            <person name="Huang C.-H."/>
            <person name="Liou J.-S."/>
            <person name="Miyashita M."/>
            <person name="Tamura T."/>
            <person name="Saito S."/>
            <person name="Mori K."/>
            <person name="Huang L."/>
            <person name="Sciavilla P."/>
            <person name="Sandri C."/>
            <person name="Spiezio C."/>
            <person name="Vitali F."/>
            <person name="Cavalieri D."/>
            <person name="Perpetuini G."/>
            <person name="Tofalo R."/>
            <person name="Bonetti A."/>
            <person name="Arita M."/>
            <person name="Mattarelli P."/>
        </authorList>
    </citation>
    <scope>NUCLEOTIDE SEQUENCE [LARGE SCALE GENOMIC DNA]</scope>
    <source>
        <strain evidence="1 2">RST7</strain>
    </source>
</reference>
<sequence length="81" mass="9712">MSDPKDPPYRYFWDGDFDSFVANDTDRVEEALVAYAHMFGRPFFNIEEQGPYVSDDELKRWVDWCLYYGKPRDEYPLANKD</sequence>
<protein>
    <submittedName>
        <fullName evidence="1">Uncharacterized protein</fullName>
    </submittedName>
</protein>
<accession>A0A5M9ZVF4</accession>
<dbReference type="RefSeq" id="WP_150380647.1">
    <property type="nucleotide sequence ID" value="NZ_RZUI01000002.1"/>
</dbReference>
<dbReference type="AlphaFoldDB" id="A0A5M9ZVF4"/>
<dbReference type="EMBL" id="RZUI01000002">
    <property type="protein sequence ID" value="KAA8831459.1"/>
    <property type="molecule type" value="Genomic_DNA"/>
</dbReference>
<evidence type="ECO:0000313" key="1">
    <source>
        <dbReference type="EMBL" id="KAA8831459.1"/>
    </source>
</evidence>
<proteinExistence type="predicted"/>
<name>A0A5M9ZVF4_9BIFI</name>
<gene>
    <name evidence="1" type="ORF">EMO89_01620</name>
</gene>
<dbReference type="Proteomes" id="UP000412028">
    <property type="component" value="Unassembled WGS sequence"/>
</dbReference>